<reference evidence="3 4" key="1">
    <citation type="submission" date="2018-05" db="EMBL/GenBank/DDBJ databases">
        <title>Streptomyces venezuelae.</title>
        <authorList>
            <person name="Kim W."/>
            <person name="Lee N."/>
            <person name="Cho B.-K."/>
        </authorList>
    </citation>
    <scope>NUCLEOTIDE SEQUENCE [LARGE SCALE GENOMIC DNA]</scope>
    <source>
        <strain evidence="3 4">ATCC 14585</strain>
    </source>
</reference>
<feature type="transmembrane region" description="Helical" evidence="2">
    <location>
        <begin position="83"/>
        <end position="106"/>
    </location>
</feature>
<accession>A0A5P2CN98</accession>
<evidence type="ECO:0000313" key="3">
    <source>
        <dbReference type="EMBL" id="QES43188.1"/>
    </source>
</evidence>
<dbReference type="EMBL" id="CP029191">
    <property type="protein sequence ID" value="QES43188.1"/>
    <property type="molecule type" value="Genomic_DNA"/>
</dbReference>
<feature type="transmembrane region" description="Helical" evidence="2">
    <location>
        <begin position="41"/>
        <end position="63"/>
    </location>
</feature>
<organism evidence="3 4">
    <name type="scientific">Streptomyces venezuelae</name>
    <dbReference type="NCBI Taxonomy" id="54571"/>
    <lineage>
        <taxon>Bacteria</taxon>
        <taxon>Bacillati</taxon>
        <taxon>Actinomycetota</taxon>
        <taxon>Actinomycetes</taxon>
        <taxon>Kitasatosporales</taxon>
        <taxon>Streptomycetaceae</taxon>
        <taxon>Streptomyces</taxon>
    </lineage>
</organism>
<evidence type="ECO:0000256" key="2">
    <source>
        <dbReference type="SAM" id="Phobius"/>
    </source>
</evidence>
<sequence>MGSSRRRAAGPALRYEHVPGARTSGRSGERKKKGAEEGERVSWGFGILMFLAVLAVAVLFGLADLAWGETLWGEVAPGWPGGGYGFAITIGLLAPPAVAAIIVPLTRANRKKEPVRSAGWAAAALPGVALTCLLLLLCFGATRPKRRRRGPECFAHGEPCWVHEQYPYLWLPGVAAAVFCAVAGGWLVHRYVKRRRAALTPPGTAAP</sequence>
<dbReference type="Proteomes" id="UP000324015">
    <property type="component" value="Chromosome"/>
</dbReference>
<name>A0A5P2CN98_STRVZ</name>
<evidence type="ECO:0000313" key="4">
    <source>
        <dbReference type="Proteomes" id="UP000324015"/>
    </source>
</evidence>
<keyword evidence="2" id="KW-0472">Membrane</keyword>
<feature type="transmembrane region" description="Helical" evidence="2">
    <location>
        <begin position="118"/>
        <end position="142"/>
    </location>
</feature>
<protein>
    <submittedName>
        <fullName evidence="3">Uncharacterized protein</fullName>
    </submittedName>
</protein>
<dbReference type="RefSeq" id="WP_150185637.1">
    <property type="nucleotide sequence ID" value="NZ_CP029191.1"/>
</dbReference>
<gene>
    <name evidence="3" type="ORF">DEJ49_21335</name>
</gene>
<keyword evidence="2" id="KW-1133">Transmembrane helix</keyword>
<dbReference type="AlphaFoldDB" id="A0A5P2CN98"/>
<keyword evidence="2" id="KW-0812">Transmembrane</keyword>
<evidence type="ECO:0000256" key="1">
    <source>
        <dbReference type="SAM" id="MobiDB-lite"/>
    </source>
</evidence>
<feature type="transmembrane region" description="Helical" evidence="2">
    <location>
        <begin position="168"/>
        <end position="188"/>
    </location>
</feature>
<proteinExistence type="predicted"/>
<feature type="region of interest" description="Disordered" evidence="1">
    <location>
        <begin position="1"/>
        <end position="35"/>
    </location>
</feature>